<dbReference type="RefSeq" id="XP_013961004.1">
    <property type="nucleotide sequence ID" value="XM_014105529.1"/>
</dbReference>
<comment type="caution">
    <text evidence="1">The sequence shown here is derived from an EMBL/GenBank/DDBJ whole genome shotgun (WGS) entry which is preliminary data.</text>
</comment>
<name>G9MFN5_HYPVG</name>
<keyword evidence="2" id="KW-1185">Reference proteome</keyword>
<gene>
    <name evidence="1" type="ORF">TRIVIDRAFT_185359</name>
</gene>
<dbReference type="EMBL" id="ABDF02000001">
    <property type="protein sequence ID" value="EHK26783.1"/>
    <property type="molecule type" value="Genomic_DNA"/>
</dbReference>
<dbReference type="GeneID" id="25789228"/>
<evidence type="ECO:0000313" key="2">
    <source>
        <dbReference type="Proteomes" id="UP000007115"/>
    </source>
</evidence>
<accession>G9MFN5</accession>
<evidence type="ECO:0000313" key="1">
    <source>
        <dbReference type="EMBL" id="EHK26783.1"/>
    </source>
</evidence>
<dbReference type="HOGENOM" id="CLU_2961091_0_0_1"/>
<dbReference type="InParanoid" id="G9MFN5"/>
<protein>
    <submittedName>
        <fullName evidence="1">Uncharacterized protein</fullName>
    </submittedName>
</protein>
<sequence>MSSMMVSIFRIKATNRMLVAIFGEAVVTEVQRREASNHIYPQRPVSEHRWRKWPATSFR</sequence>
<dbReference type="AlphaFoldDB" id="G9MFN5"/>
<organism evidence="1 2">
    <name type="scientific">Hypocrea virens (strain Gv29-8 / FGSC 10586)</name>
    <name type="common">Gliocladium virens</name>
    <name type="synonym">Trichoderma virens</name>
    <dbReference type="NCBI Taxonomy" id="413071"/>
    <lineage>
        <taxon>Eukaryota</taxon>
        <taxon>Fungi</taxon>
        <taxon>Dikarya</taxon>
        <taxon>Ascomycota</taxon>
        <taxon>Pezizomycotina</taxon>
        <taxon>Sordariomycetes</taxon>
        <taxon>Hypocreomycetidae</taxon>
        <taxon>Hypocreales</taxon>
        <taxon>Hypocreaceae</taxon>
        <taxon>Trichoderma</taxon>
    </lineage>
</organism>
<dbReference type="VEuPathDB" id="FungiDB:TRIVIDRAFT_185359"/>
<dbReference type="Proteomes" id="UP000007115">
    <property type="component" value="Unassembled WGS sequence"/>
</dbReference>
<proteinExistence type="predicted"/>
<reference evidence="1 2" key="1">
    <citation type="journal article" date="2011" name="Genome Biol.">
        <title>Comparative genome sequence analysis underscores mycoparasitism as the ancestral life style of Trichoderma.</title>
        <authorList>
            <person name="Kubicek C.P."/>
            <person name="Herrera-Estrella A."/>
            <person name="Seidl-Seiboth V."/>
            <person name="Martinez D.A."/>
            <person name="Druzhinina I.S."/>
            <person name="Thon M."/>
            <person name="Zeilinger S."/>
            <person name="Casas-Flores S."/>
            <person name="Horwitz B.A."/>
            <person name="Mukherjee P.K."/>
            <person name="Mukherjee M."/>
            <person name="Kredics L."/>
            <person name="Alcaraz L.D."/>
            <person name="Aerts A."/>
            <person name="Antal Z."/>
            <person name="Atanasova L."/>
            <person name="Cervantes-Badillo M.G."/>
            <person name="Challacombe J."/>
            <person name="Chertkov O."/>
            <person name="McCluskey K."/>
            <person name="Coulpier F."/>
            <person name="Deshpande N."/>
            <person name="von Doehren H."/>
            <person name="Ebbole D.J."/>
            <person name="Esquivel-Naranjo E.U."/>
            <person name="Fekete E."/>
            <person name="Flipphi M."/>
            <person name="Glaser F."/>
            <person name="Gomez-Rodriguez E.Y."/>
            <person name="Gruber S."/>
            <person name="Han C."/>
            <person name="Henrissat B."/>
            <person name="Hermosa R."/>
            <person name="Hernandez-Onate M."/>
            <person name="Karaffa L."/>
            <person name="Kosti I."/>
            <person name="Le Crom S."/>
            <person name="Lindquist E."/>
            <person name="Lucas S."/>
            <person name="Luebeck M."/>
            <person name="Luebeck P.S."/>
            <person name="Margeot A."/>
            <person name="Metz B."/>
            <person name="Misra M."/>
            <person name="Nevalainen H."/>
            <person name="Omann M."/>
            <person name="Packer N."/>
            <person name="Perrone G."/>
            <person name="Uresti-Rivera E.E."/>
            <person name="Salamov A."/>
            <person name="Schmoll M."/>
            <person name="Seiboth B."/>
            <person name="Shapiro H."/>
            <person name="Sukno S."/>
            <person name="Tamayo-Ramos J.A."/>
            <person name="Tisch D."/>
            <person name="Wiest A."/>
            <person name="Wilkinson H.H."/>
            <person name="Zhang M."/>
            <person name="Coutinho P.M."/>
            <person name="Kenerley C.M."/>
            <person name="Monte E."/>
            <person name="Baker S.E."/>
            <person name="Grigoriev I.V."/>
        </authorList>
    </citation>
    <scope>NUCLEOTIDE SEQUENCE [LARGE SCALE GENOMIC DNA]</scope>
    <source>
        <strain evidence="2">Gv29-8 / FGSC 10586</strain>
    </source>
</reference>